<accession>A0A5K7YB79</accession>
<gene>
    <name evidence="2" type="ORF">DSCA_05920</name>
</gene>
<feature type="region of interest" description="Disordered" evidence="1">
    <location>
        <begin position="1"/>
        <end position="25"/>
    </location>
</feature>
<dbReference type="AlphaFoldDB" id="A0A5K7YB79"/>
<keyword evidence="3" id="KW-1185">Reference proteome</keyword>
<dbReference type="KEGG" id="dalk:DSCA_05920"/>
<protein>
    <submittedName>
        <fullName evidence="2">Uncharacterized protein</fullName>
    </submittedName>
</protein>
<reference evidence="2 3" key="1">
    <citation type="submission" date="2019-11" db="EMBL/GenBank/DDBJ databases">
        <title>Comparative genomics of hydrocarbon-degrading Desulfosarcina strains.</title>
        <authorList>
            <person name="Watanabe M."/>
            <person name="Kojima H."/>
            <person name="Fukui M."/>
        </authorList>
    </citation>
    <scope>NUCLEOTIDE SEQUENCE [LARGE SCALE GENOMIC DNA]</scope>
    <source>
        <strain evidence="2 3">PL12</strain>
    </source>
</reference>
<evidence type="ECO:0000313" key="3">
    <source>
        <dbReference type="Proteomes" id="UP000427906"/>
    </source>
</evidence>
<organism evidence="2 3">
    <name type="scientific">Desulfosarcina alkanivorans</name>
    <dbReference type="NCBI Taxonomy" id="571177"/>
    <lineage>
        <taxon>Bacteria</taxon>
        <taxon>Pseudomonadati</taxon>
        <taxon>Thermodesulfobacteriota</taxon>
        <taxon>Desulfobacteria</taxon>
        <taxon>Desulfobacterales</taxon>
        <taxon>Desulfosarcinaceae</taxon>
        <taxon>Desulfosarcina</taxon>
    </lineage>
</organism>
<dbReference type="RefSeq" id="WP_155315001.1">
    <property type="nucleotide sequence ID" value="NZ_AP021874.1"/>
</dbReference>
<dbReference type="EMBL" id="AP021874">
    <property type="protein sequence ID" value="BBO66662.1"/>
    <property type="molecule type" value="Genomic_DNA"/>
</dbReference>
<sequence length="62" mass="7270">MRTPSEEGYTQKNHQKERIGKKGFKKRAKNNSVVFLKDFIAREGMSLSDRLWAQIEKTIETN</sequence>
<name>A0A5K7YB79_9BACT</name>
<dbReference type="Proteomes" id="UP000427906">
    <property type="component" value="Chromosome"/>
</dbReference>
<evidence type="ECO:0000256" key="1">
    <source>
        <dbReference type="SAM" id="MobiDB-lite"/>
    </source>
</evidence>
<evidence type="ECO:0000313" key="2">
    <source>
        <dbReference type="EMBL" id="BBO66662.1"/>
    </source>
</evidence>
<proteinExistence type="predicted"/>